<proteinExistence type="predicted"/>
<keyword evidence="1" id="KW-0812">Transmembrane</keyword>
<comment type="caution">
    <text evidence="2">The sequence shown here is derived from an EMBL/GenBank/DDBJ whole genome shotgun (WGS) entry which is preliminary data.</text>
</comment>
<evidence type="ECO:0000313" key="2">
    <source>
        <dbReference type="EMBL" id="MDP2565371.1"/>
    </source>
</evidence>
<evidence type="ECO:0000313" key="3">
    <source>
        <dbReference type="Proteomes" id="UP001177212"/>
    </source>
</evidence>
<reference evidence="2" key="1">
    <citation type="submission" date="2023-07" db="EMBL/GenBank/DDBJ databases">
        <title>Genome content predicts the carbon catabolic preferences of heterotrophic bacteria.</title>
        <authorList>
            <person name="Gralka M."/>
        </authorList>
    </citation>
    <scope>NUCLEOTIDE SEQUENCE</scope>
    <source>
        <strain evidence="2">4G09</strain>
    </source>
</reference>
<evidence type="ECO:0000256" key="1">
    <source>
        <dbReference type="SAM" id="Phobius"/>
    </source>
</evidence>
<organism evidence="2 3">
    <name type="scientific">Pseudoalteromonas marina</name>
    <dbReference type="NCBI Taxonomy" id="267375"/>
    <lineage>
        <taxon>Bacteria</taxon>
        <taxon>Pseudomonadati</taxon>
        <taxon>Pseudomonadota</taxon>
        <taxon>Gammaproteobacteria</taxon>
        <taxon>Alteromonadales</taxon>
        <taxon>Pseudoalteromonadaceae</taxon>
        <taxon>Pseudoalteromonas</taxon>
    </lineage>
</organism>
<keyword evidence="3" id="KW-1185">Reference proteome</keyword>
<dbReference type="EMBL" id="JAUYVT010000010">
    <property type="protein sequence ID" value="MDP2565371.1"/>
    <property type="molecule type" value="Genomic_DNA"/>
</dbReference>
<dbReference type="Proteomes" id="UP001177212">
    <property type="component" value="Unassembled WGS sequence"/>
</dbReference>
<accession>A0ABT9FFV9</accession>
<keyword evidence="1" id="KW-1133">Transmembrane helix</keyword>
<keyword evidence="1" id="KW-0472">Membrane</keyword>
<gene>
    <name evidence="2" type="ORF">Q8W34_12070</name>
</gene>
<feature type="transmembrane region" description="Helical" evidence="1">
    <location>
        <begin position="81"/>
        <end position="100"/>
    </location>
</feature>
<dbReference type="RefSeq" id="WP_008127173.1">
    <property type="nucleotide sequence ID" value="NZ_CALSLX010000001.1"/>
</dbReference>
<name>A0ABT9FFV9_9GAMM</name>
<sequence length="101" mass="11795">MESFIPLIFLSMLVFVQIKKFKDMCKYLSYTYPEEWEKLSHTSLGGSQWSVTNANLSESLKTGFFSTVADEKVRRFEKFRLFNMYLMGAVVLLQLALAYLQ</sequence>
<protein>
    <submittedName>
        <fullName evidence="2">Uncharacterized protein</fullName>
    </submittedName>
</protein>